<gene>
    <name evidence="8" type="ORF">BT96DRAFT_979516</name>
</gene>
<feature type="region of interest" description="Disordered" evidence="5">
    <location>
        <begin position="584"/>
        <end position="616"/>
    </location>
</feature>
<feature type="domain" description="Protein kinase" evidence="7">
    <location>
        <begin position="266"/>
        <end position="534"/>
    </location>
</feature>
<dbReference type="EMBL" id="ML769601">
    <property type="protein sequence ID" value="KAE9392231.1"/>
    <property type="molecule type" value="Genomic_DNA"/>
</dbReference>
<keyword evidence="1" id="KW-0808">Transferase</keyword>
<evidence type="ECO:0000256" key="4">
    <source>
        <dbReference type="ARBA" id="ARBA00022840"/>
    </source>
</evidence>
<keyword evidence="3 8" id="KW-0418">Kinase</keyword>
<feature type="compositionally biased region" description="Polar residues" evidence="5">
    <location>
        <begin position="90"/>
        <end position="104"/>
    </location>
</feature>
<dbReference type="OrthoDB" id="4062651at2759"/>
<dbReference type="InterPro" id="IPR000719">
    <property type="entry name" value="Prot_kinase_dom"/>
</dbReference>
<evidence type="ECO:0000256" key="6">
    <source>
        <dbReference type="SAM" id="Phobius"/>
    </source>
</evidence>
<dbReference type="PANTHER" id="PTHR44329:SF288">
    <property type="entry name" value="MITOGEN-ACTIVATED PROTEIN KINASE KINASE KINASE 20"/>
    <property type="match status" value="1"/>
</dbReference>
<dbReference type="InterPro" id="IPR051681">
    <property type="entry name" value="Ser/Thr_Kinases-Pseudokinases"/>
</dbReference>
<dbReference type="InterPro" id="IPR011009">
    <property type="entry name" value="Kinase-like_dom_sf"/>
</dbReference>
<dbReference type="Gene3D" id="1.10.510.10">
    <property type="entry name" value="Transferase(Phosphotransferase) domain 1"/>
    <property type="match status" value="1"/>
</dbReference>
<keyword evidence="4" id="KW-0067">ATP-binding</keyword>
<keyword evidence="6" id="KW-1133">Transmembrane helix</keyword>
<dbReference type="InterPro" id="IPR001245">
    <property type="entry name" value="Ser-Thr/Tyr_kinase_cat_dom"/>
</dbReference>
<evidence type="ECO:0000256" key="3">
    <source>
        <dbReference type="ARBA" id="ARBA00022777"/>
    </source>
</evidence>
<evidence type="ECO:0000313" key="9">
    <source>
        <dbReference type="Proteomes" id="UP000799118"/>
    </source>
</evidence>
<evidence type="ECO:0000313" key="8">
    <source>
        <dbReference type="EMBL" id="KAE9392231.1"/>
    </source>
</evidence>
<dbReference type="AlphaFoldDB" id="A0A6A4H2D9"/>
<evidence type="ECO:0000256" key="1">
    <source>
        <dbReference type="ARBA" id="ARBA00022679"/>
    </source>
</evidence>
<dbReference type="PANTHER" id="PTHR44329">
    <property type="entry name" value="SERINE/THREONINE-PROTEIN KINASE TNNI3K-RELATED"/>
    <property type="match status" value="1"/>
</dbReference>
<reference evidence="8" key="1">
    <citation type="journal article" date="2019" name="Environ. Microbiol.">
        <title>Fungal ecological strategies reflected in gene transcription - a case study of two litter decomposers.</title>
        <authorList>
            <person name="Barbi F."/>
            <person name="Kohler A."/>
            <person name="Barry K."/>
            <person name="Baskaran P."/>
            <person name="Daum C."/>
            <person name="Fauchery L."/>
            <person name="Ihrmark K."/>
            <person name="Kuo A."/>
            <person name="LaButti K."/>
            <person name="Lipzen A."/>
            <person name="Morin E."/>
            <person name="Grigoriev I.V."/>
            <person name="Henrissat B."/>
            <person name="Lindahl B."/>
            <person name="Martin F."/>
        </authorList>
    </citation>
    <scope>NUCLEOTIDE SEQUENCE</scope>
    <source>
        <strain evidence="8">JB14</strain>
    </source>
</reference>
<proteinExistence type="predicted"/>
<keyword evidence="2" id="KW-0547">Nucleotide-binding</keyword>
<keyword evidence="9" id="KW-1185">Reference proteome</keyword>
<keyword evidence="6" id="KW-0472">Membrane</keyword>
<evidence type="ECO:0000256" key="5">
    <source>
        <dbReference type="SAM" id="MobiDB-lite"/>
    </source>
</evidence>
<organism evidence="8 9">
    <name type="scientific">Gymnopus androsaceus JB14</name>
    <dbReference type="NCBI Taxonomy" id="1447944"/>
    <lineage>
        <taxon>Eukaryota</taxon>
        <taxon>Fungi</taxon>
        <taxon>Dikarya</taxon>
        <taxon>Basidiomycota</taxon>
        <taxon>Agaricomycotina</taxon>
        <taxon>Agaricomycetes</taxon>
        <taxon>Agaricomycetidae</taxon>
        <taxon>Agaricales</taxon>
        <taxon>Marasmiineae</taxon>
        <taxon>Omphalotaceae</taxon>
        <taxon>Gymnopus</taxon>
    </lineage>
</organism>
<accession>A0A6A4H2D9</accession>
<name>A0A6A4H2D9_9AGAR</name>
<feature type="region of interest" description="Disordered" evidence="5">
    <location>
        <begin position="74"/>
        <end position="110"/>
    </location>
</feature>
<feature type="transmembrane region" description="Helical" evidence="6">
    <location>
        <begin position="644"/>
        <end position="670"/>
    </location>
</feature>
<dbReference type="Proteomes" id="UP000799118">
    <property type="component" value="Unassembled WGS sequence"/>
</dbReference>
<dbReference type="GO" id="GO:0005524">
    <property type="term" value="F:ATP binding"/>
    <property type="evidence" value="ECO:0007669"/>
    <property type="project" value="UniProtKB-KW"/>
</dbReference>
<dbReference type="GO" id="GO:0004674">
    <property type="term" value="F:protein serine/threonine kinase activity"/>
    <property type="evidence" value="ECO:0007669"/>
    <property type="project" value="TreeGrafter"/>
</dbReference>
<dbReference type="Pfam" id="PF07714">
    <property type="entry name" value="PK_Tyr_Ser-Thr"/>
    <property type="match status" value="1"/>
</dbReference>
<sequence length="678" mass="75321">MGVGGGISPTHPGPELLSSTAIPLPVRRTSSLDTLTPAHWDFPTPTENSKANAAIGPSRTAGTVEVVSFTPHGSVATRFPDMKSGEIEGPSSSQSLTGNSNRHNTVTEDKVQQQSLQERQGVILGMNQSTAQQIVDDTAYNTLDACLDMPRITASSLTALPIHLLSMKTVADLQQAIFELYEAQLAQKNSYSRLRYAEISQETLVQEVMEHLQVELDSAAHLKSDDHHSVFGTTGVYYKRCLRTLRQLSVIYKVFPYSFVIQNVKQEGRYAVGGGGFADIYRGIMGEQRVCLKVLRLVMEQHEENRDKIWKEFCNEALIWRQLKHPNILPLLGLNAELFSPSFCLISPWMENRDIITYLRKHPTHKRQTVLSEIAAGLLYLHSREPPIIHGDIRGANILVCDNLHCCLGDFGLSLISTVSQPWSDTTSSAMTKGAIRWMAPELIIPGISTKPTPNRTSGDIYAFGCTVLEILTLQLPFHDQKTDPAVLYSLMLGNRPTRPVNVWYPDPIWDLTTWCWTEEAAARPTAQAINEFLQTLCIDDDVDALAPVASSHVNEESKEGKPQMQEAYLFRPSSEIGPRILLKPEVTTPPSPHPPPCQTIPPTPNEDTEEDPHEWPELERNGLQDTDIHVNIPVYIFIKILSIIIPFFGALSVLFIGSCIIGCLLILILDPQAFLDA</sequence>
<evidence type="ECO:0000256" key="2">
    <source>
        <dbReference type="ARBA" id="ARBA00022741"/>
    </source>
</evidence>
<keyword evidence="6" id="KW-0812">Transmembrane</keyword>
<evidence type="ECO:0000259" key="7">
    <source>
        <dbReference type="PROSITE" id="PS50011"/>
    </source>
</evidence>
<protein>
    <submittedName>
        <fullName evidence="8">Kinase-like protein</fullName>
    </submittedName>
</protein>
<dbReference type="InterPro" id="IPR008266">
    <property type="entry name" value="Tyr_kinase_AS"/>
</dbReference>
<feature type="region of interest" description="Disordered" evidence="5">
    <location>
        <begin position="1"/>
        <end position="22"/>
    </location>
</feature>
<feature type="compositionally biased region" description="Pro residues" evidence="5">
    <location>
        <begin position="588"/>
        <end position="605"/>
    </location>
</feature>
<dbReference type="PROSITE" id="PS50011">
    <property type="entry name" value="PROTEIN_KINASE_DOM"/>
    <property type="match status" value="1"/>
</dbReference>
<dbReference type="PROSITE" id="PS00109">
    <property type="entry name" value="PROTEIN_KINASE_TYR"/>
    <property type="match status" value="1"/>
</dbReference>
<dbReference type="SUPFAM" id="SSF56112">
    <property type="entry name" value="Protein kinase-like (PK-like)"/>
    <property type="match status" value="1"/>
</dbReference>